<reference evidence="12" key="2">
    <citation type="journal article" date="2018" name="BMC Genomics">
        <title>Whole genome sequencing and function prediction of 133 gut anaerobes isolated from chicken caecum in pure cultures.</title>
        <authorList>
            <person name="Medvecky M."/>
            <person name="Cejkova D."/>
            <person name="Polansky O."/>
            <person name="Karasova D."/>
            <person name="Kubasova T."/>
            <person name="Cizek A."/>
            <person name="Rychlik I."/>
        </authorList>
    </citation>
    <scope>NUCLEOTIDE SEQUENCE</scope>
    <source>
        <strain evidence="12">An109</strain>
    </source>
</reference>
<reference evidence="13" key="1">
    <citation type="submission" date="2017-04" db="EMBL/GenBank/DDBJ databases">
        <title>Function of individual gut microbiota members based on whole genome sequencing of pure cultures obtained from chicken caecum.</title>
        <authorList>
            <person name="Medvecky M."/>
            <person name="Cejkova D."/>
            <person name="Polansky O."/>
            <person name="Karasova D."/>
            <person name="Kubasova T."/>
            <person name="Cizek A."/>
            <person name="Rychlik I."/>
        </authorList>
    </citation>
    <scope>NUCLEOTIDE SEQUENCE [LARGE SCALE GENOMIC DNA]</scope>
    <source>
        <strain evidence="13">An109</strain>
    </source>
</reference>
<evidence type="ECO:0000313" key="13">
    <source>
        <dbReference type="Proteomes" id="UP000196036"/>
    </source>
</evidence>
<keyword evidence="2 12" id="KW-0489">Methyltransferase</keyword>
<reference evidence="11 14" key="3">
    <citation type="journal article" date="2019" name="Nat. Med.">
        <title>A library of human gut bacterial isolates paired with longitudinal multiomics data enables mechanistic microbiome research.</title>
        <authorList>
            <person name="Poyet M."/>
            <person name="Groussin M."/>
            <person name="Gibbons S.M."/>
            <person name="Avila-Pacheco J."/>
            <person name="Jiang X."/>
            <person name="Kearney S.M."/>
            <person name="Perrotta A.R."/>
            <person name="Berdy B."/>
            <person name="Zhao S."/>
            <person name="Lieberman T.D."/>
            <person name="Swanson P.K."/>
            <person name="Smith M."/>
            <person name="Roesemann S."/>
            <person name="Alexander J.E."/>
            <person name="Rich S.A."/>
            <person name="Livny J."/>
            <person name="Vlamakis H."/>
            <person name="Clish C."/>
            <person name="Bullock K."/>
            <person name="Deik A."/>
            <person name="Scott J."/>
            <person name="Pierce K.A."/>
            <person name="Xavier R.J."/>
            <person name="Alm E.J."/>
        </authorList>
    </citation>
    <scope>NUCLEOTIDE SEQUENCE [LARGE SCALE GENOMIC DNA]</scope>
    <source>
        <strain evidence="11 14">BIOML-A58</strain>
    </source>
</reference>
<dbReference type="PANTHER" id="PTHR13370:SF3">
    <property type="entry name" value="TRNA (GUANINE(10)-N2)-METHYLTRANSFERASE HOMOLOG"/>
    <property type="match status" value="1"/>
</dbReference>
<dbReference type="PANTHER" id="PTHR13370">
    <property type="entry name" value="RNA METHYLASE-RELATED"/>
    <property type="match status" value="1"/>
</dbReference>
<evidence type="ECO:0000256" key="7">
    <source>
        <dbReference type="ARBA" id="ARBA00049120"/>
    </source>
</evidence>
<dbReference type="AlphaFoldDB" id="A0A1Y4VC85"/>
<gene>
    <name evidence="12" type="ORF">B5E52_13310</name>
    <name evidence="11" type="ORF">GA398_05645</name>
</gene>
<dbReference type="Gene3D" id="3.40.50.150">
    <property type="entry name" value="Vaccinia Virus protein VP39"/>
    <property type="match status" value="1"/>
</dbReference>
<dbReference type="InterPro" id="IPR002941">
    <property type="entry name" value="DNA_methylase_N4/N6"/>
</dbReference>
<evidence type="ECO:0000313" key="12">
    <source>
        <dbReference type="EMBL" id="OUQ66846.1"/>
    </source>
</evidence>
<evidence type="ECO:0000259" key="10">
    <source>
        <dbReference type="Pfam" id="PF01555"/>
    </source>
</evidence>
<accession>A0A1Y4VC85</accession>
<dbReference type="InterPro" id="IPR017985">
    <property type="entry name" value="MeTrfase_CN4_CS"/>
</dbReference>
<dbReference type="PROSITE" id="PS00093">
    <property type="entry name" value="N4_MTASE"/>
    <property type="match status" value="1"/>
</dbReference>
<keyword evidence="9" id="KW-0175">Coiled coil</keyword>
<evidence type="ECO:0000256" key="8">
    <source>
        <dbReference type="RuleBase" id="RU362026"/>
    </source>
</evidence>
<keyword evidence="5" id="KW-0680">Restriction system</keyword>
<keyword evidence="4" id="KW-0949">S-adenosyl-L-methionine</keyword>
<evidence type="ECO:0000313" key="11">
    <source>
        <dbReference type="EMBL" id="KAB6148992.1"/>
    </source>
</evidence>
<evidence type="ECO:0000256" key="4">
    <source>
        <dbReference type="ARBA" id="ARBA00022691"/>
    </source>
</evidence>
<evidence type="ECO:0000256" key="1">
    <source>
        <dbReference type="ARBA" id="ARBA00010203"/>
    </source>
</evidence>
<feature type="domain" description="DNA methylase N-4/N-6" evidence="10">
    <location>
        <begin position="27"/>
        <end position="257"/>
    </location>
</feature>
<keyword evidence="3 12" id="KW-0808">Transferase</keyword>
<dbReference type="PRINTS" id="PR00508">
    <property type="entry name" value="S21N4MTFRASE"/>
</dbReference>
<dbReference type="GO" id="GO:0003677">
    <property type="term" value="F:DNA binding"/>
    <property type="evidence" value="ECO:0007669"/>
    <property type="project" value="UniProtKB-KW"/>
</dbReference>
<dbReference type="EMBL" id="WDED01000006">
    <property type="protein sequence ID" value="KAB6148992.1"/>
    <property type="molecule type" value="Genomic_DNA"/>
</dbReference>
<dbReference type="GO" id="GO:0005737">
    <property type="term" value="C:cytoplasm"/>
    <property type="evidence" value="ECO:0007669"/>
    <property type="project" value="TreeGrafter"/>
</dbReference>
<comment type="caution">
    <text evidence="12">The sequence shown here is derived from an EMBL/GenBank/DDBJ whole genome shotgun (WGS) entry which is preliminary data.</text>
</comment>
<dbReference type="Proteomes" id="UP000434604">
    <property type="component" value="Unassembled WGS sequence"/>
</dbReference>
<protein>
    <recommendedName>
        <fullName evidence="8">Methyltransferase</fullName>
        <ecNumber evidence="8">2.1.1.-</ecNumber>
    </recommendedName>
</protein>
<dbReference type="EC" id="2.1.1.-" evidence="8"/>
<keyword evidence="6" id="KW-0238">DNA-binding</keyword>
<dbReference type="GO" id="GO:0032259">
    <property type="term" value="P:methylation"/>
    <property type="evidence" value="ECO:0007669"/>
    <property type="project" value="UniProtKB-KW"/>
</dbReference>
<organism evidence="12 13">
    <name type="scientific">Bacteroides xylanisolvens</name>
    <dbReference type="NCBI Taxonomy" id="371601"/>
    <lineage>
        <taxon>Bacteria</taxon>
        <taxon>Pseudomonadati</taxon>
        <taxon>Bacteroidota</taxon>
        <taxon>Bacteroidia</taxon>
        <taxon>Bacteroidales</taxon>
        <taxon>Bacteroidaceae</taxon>
        <taxon>Bacteroides</taxon>
    </lineage>
</organism>
<evidence type="ECO:0000256" key="9">
    <source>
        <dbReference type="SAM" id="Coils"/>
    </source>
</evidence>
<comment type="similarity">
    <text evidence="1">Belongs to the N(4)/N(6)-methyltransferase family. N(4) subfamily.</text>
</comment>
<dbReference type="EMBL" id="NFLW01000025">
    <property type="protein sequence ID" value="OUQ66846.1"/>
    <property type="molecule type" value="Genomic_DNA"/>
</dbReference>
<evidence type="ECO:0000256" key="6">
    <source>
        <dbReference type="ARBA" id="ARBA00023125"/>
    </source>
</evidence>
<feature type="coiled-coil region" evidence="9">
    <location>
        <begin position="257"/>
        <end position="284"/>
    </location>
</feature>
<dbReference type="Pfam" id="PF01555">
    <property type="entry name" value="N6_N4_Mtase"/>
    <property type="match status" value="1"/>
</dbReference>
<dbReference type="Proteomes" id="UP000196036">
    <property type="component" value="Unassembled WGS sequence"/>
</dbReference>
<name>A0A1Y4VC85_9BACE</name>
<dbReference type="GO" id="GO:0008170">
    <property type="term" value="F:N-methyltransferase activity"/>
    <property type="evidence" value="ECO:0007669"/>
    <property type="project" value="InterPro"/>
</dbReference>
<evidence type="ECO:0000256" key="3">
    <source>
        <dbReference type="ARBA" id="ARBA00022679"/>
    </source>
</evidence>
<dbReference type="RefSeq" id="WP_005679710.1">
    <property type="nucleotide sequence ID" value="NZ_JBBNLI010000025.1"/>
</dbReference>
<evidence type="ECO:0000313" key="14">
    <source>
        <dbReference type="Proteomes" id="UP000434604"/>
    </source>
</evidence>
<evidence type="ECO:0000256" key="5">
    <source>
        <dbReference type="ARBA" id="ARBA00022747"/>
    </source>
</evidence>
<dbReference type="GO" id="GO:0009307">
    <property type="term" value="P:DNA restriction-modification system"/>
    <property type="evidence" value="ECO:0007669"/>
    <property type="project" value="UniProtKB-KW"/>
</dbReference>
<comment type="catalytic activity">
    <reaction evidence="7">
        <text>a 2'-deoxycytidine in DNA + S-adenosyl-L-methionine = an N(4)-methyl-2'-deoxycytidine in DNA + S-adenosyl-L-homocysteine + H(+)</text>
        <dbReference type="Rhea" id="RHEA:16857"/>
        <dbReference type="Rhea" id="RHEA-COMP:11369"/>
        <dbReference type="Rhea" id="RHEA-COMP:13674"/>
        <dbReference type="ChEBI" id="CHEBI:15378"/>
        <dbReference type="ChEBI" id="CHEBI:57856"/>
        <dbReference type="ChEBI" id="CHEBI:59789"/>
        <dbReference type="ChEBI" id="CHEBI:85452"/>
        <dbReference type="ChEBI" id="CHEBI:137933"/>
        <dbReference type="EC" id="2.1.1.113"/>
    </reaction>
</comment>
<dbReference type="InterPro" id="IPR029063">
    <property type="entry name" value="SAM-dependent_MTases_sf"/>
</dbReference>
<evidence type="ECO:0000256" key="2">
    <source>
        <dbReference type="ARBA" id="ARBA00022603"/>
    </source>
</evidence>
<dbReference type="GO" id="GO:0015667">
    <property type="term" value="F:site-specific DNA-methyltransferase (cytosine-N4-specific) activity"/>
    <property type="evidence" value="ECO:0007669"/>
    <property type="project" value="UniProtKB-EC"/>
</dbReference>
<sequence length="417" mass="49042">MAKNKLNQVYNIDSRHILESIPQNIEIQTTITSPPYFDMKDYGSENQVGYGQIYEDYLNDLQNIFGQILKITKDDGTLWIIIDTFKRNNQVVSLPFDLANKLKDIGWFLQDIIIWKKDKTVPWSTNGFMQRKFEYILFFSKSPKYKSNKDKVRIYDTSQLKKWWVKYPERYNPKGKALDEIWEFPIPVQGSWGDEYIRHFCPLPKELVATMIQISTDENDIILDPFAGSGTVLTQSAYMKRNYIGFELNNEYIKMFENYIKRTIKKYRKEYELLEQQNNQSNFETQILNLRALKFARLLINKIEEETARDDFKIFVTIKNKSSKRNKSIVAEYQIIGDAESNNILKLINEIIVKPPLSKFGIEAIFKCVKENKVKSKNIFGYSKTNSYSYIKDIDISSPKVKVISDICVDLNEKDYD</sequence>
<dbReference type="SUPFAM" id="SSF53335">
    <property type="entry name" value="S-adenosyl-L-methionine-dependent methyltransferases"/>
    <property type="match status" value="1"/>
</dbReference>
<proteinExistence type="inferred from homology"/>
<dbReference type="InterPro" id="IPR001091">
    <property type="entry name" value="RM_Methyltransferase"/>
</dbReference>